<dbReference type="InterPro" id="IPR050706">
    <property type="entry name" value="Cyclic-di-GMP_PDE-like"/>
</dbReference>
<evidence type="ECO:0000313" key="9">
    <source>
        <dbReference type="Proteomes" id="UP000295530"/>
    </source>
</evidence>
<dbReference type="CDD" id="cd01948">
    <property type="entry name" value="EAL"/>
    <property type="match status" value="1"/>
</dbReference>
<feature type="transmembrane region" description="Helical" evidence="6">
    <location>
        <begin position="341"/>
        <end position="362"/>
    </location>
</feature>
<feature type="transmembrane region" description="Helical" evidence="6">
    <location>
        <begin position="12"/>
        <end position="34"/>
    </location>
</feature>
<evidence type="ECO:0000256" key="4">
    <source>
        <dbReference type="ARBA" id="ARBA00022989"/>
    </source>
</evidence>
<dbReference type="GO" id="GO:0005886">
    <property type="term" value="C:plasma membrane"/>
    <property type="evidence" value="ECO:0007669"/>
    <property type="project" value="UniProtKB-SubCell"/>
</dbReference>
<dbReference type="InterPro" id="IPR043128">
    <property type="entry name" value="Rev_trsase/Diguanyl_cyclase"/>
</dbReference>
<keyword evidence="2" id="KW-1003">Cell membrane</keyword>
<dbReference type="Gene3D" id="3.20.20.450">
    <property type="entry name" value="EAL domain"/>
    <property type="match status" value="1"/>
</dbReference>
<dbReference type="Gene3D" id="3.30.70.270">
    <property type="match status" value="1"/>
</dbReference>
<dbReference type="SUPFAM" id="SSF141868">
    <property type="entry name" value="EAL domain-like"/>
    <property type="match status" value="1"/>
</dbReference>
<gene>
    <name evidence="8" type="ORF">EC847_10666</name>
</gene>
<evidence type="ECO:0000256" key="1">
    <source>
        <dbReference type="ARBA" id="ARBA00004651"/>
    </source>
</evidence>
<protein>
    <submittedName>
        <fullName evidence="8">EAL domain-containing protein (Putative c-di-GMP-specific phosphodiesterase class I)</fullName>
    </submittedName>
</protein>
<evidence type="ECO:0000256" key="5">
    <source>
        <dbReference type="ARBA" id="ARBA00023136"/>
    </source>
</evidence>
<dbReference type="InterPro" id="IPR035919">
    <property type="entry name" value="EAL_sf"/>
</dbReference>
<dbReference type="InterPro" id="IPR000160">
    <property type="entry name" value="GGDEF_dom"/>
</dbReference>
<comment type="subcellular location">
    <subcellularLocation>
        <location evidence="1">Cell membrane</location>
        <topology evidence="1">Multi-pass membrane protein</topology>
    </subcellularLocation>
</comment>
<feature type="domain" description="EAL" evidence="7">
    <location>
        <begin position="592"/>
        <end position="848"/>
    </location>
</feature>
<sequence>MFRMLKTRSISFASTLILSLMVCTVIMMLLFFFLQRRDISSWYTEMAQKTLTQKSQYLSHRIDMYLNEPQRAAELMSDLVNASSGIDSPAVEQQLRHVLAHDFVSSDTISRIGLATADGKYIAYERDKTTGVIFPIKTSPTVRDRLDIYRSASRDSDIVDHVEHYNIFSRHWFIKAMTQTRPFWSKNYYHMSTSNGQAMSWRMPLYDNSRAFQGVVFADINPTVISKYLANSAPTSDSTLLLLDDQQQIISSSRAQYLASADENHKGQHVKLHSIYTFPMLKSLLQGENELSATSKVVTHNGKGYFVITHPVRDRVGQFNGSLVLIAPNLHPYTLYKASHFMTLFVLSALAMFFMLVMIMLVRNFFHPLQRLVQKTRWLGKQSWEPAEQGTLFTEIAVLEEELSKASGLITGMLDEQKQRIEKDKDTGVLTREGFLNEPSLYDGRNLLVMIRVTNFRDMRSTLGHAYARNFVRFFAQSLIQLAPAESIFCRYSEDLFIVTFPGHNEQKDIDTYWGLISSLFQDTPTRQIHDDREDASHVFTGQGGAVLETITRGNLVDCMMNAGLALQQIRTGSNREYVLFTPEMRESELNNIRMFQALREALQNNGFHLVLQPIVELDNTDTFTEGECLIRWQSAELGFVPPDVFIGLAERTGTIIRLGRWIIEEACRELAAFIARGAPEDFKLHINISAVQLQQTDFSSHLLTCIQHNGLINSNICLEITESVLLQNSKKVIETLNYLRRLGLSVAIDDFGSGYSSLSYLHLLPFDCLKIDRDFVKGVLDDHKSEAIISSVIMLSQSFGVPLVAEGIETVEMGEKLESMGCVKAQGYYYSRPQLFSAWVPQDGVITVKANG</sequence>
<dbReference type="Pfam" id="PF00990">
    <property type="entry name" value="GGDEF"/>
    <property type="match status" value="1"/>
</dbReference>
<dbReference type="Proteomes" id="UP000295530">
    <property type="component" value="Unassembled WGS sequence"/>
</dbReference>
<dbReference type="SMART" id="SM00267">
    <property type="entry name" value="GGDEF"/>
    <property type="match status" value="1"/>
</dbReference>
<evidence type="ECO:0000259" key="7">
    <source>
        <dbReference type="PROSITE" id="PS50883"/>
    </source>
</evidence>
<keyword evidence="9" id="KW-1185">Reference proteome</keyword>
<name>A0A4V6PQU2_SCAGO</name>
<dbReference type="RefSeq" id="WP_133461298.1">
    <property type="nucleotide sequence ID" value="NZ_SNVX01000006.1"/>
</dbReference>
<organism evidence="8 9">
    <name type="scientific">Scandinavium goeteborgense</name>
    <dbReference type="NCBI Taxonomy" id="1851514"/>
    <lineage>
        <taxon>Bacteria</taxon>
        <taxon>Pseudomonadati</taxon>
        <taxon>Pseudomonadota</taxon>
        <taxon>Gammaproteobacteria</taxon>
        <taxon>Enterobacterales</taxon>
        <taxon>Enterobacteriaceae</taxon>
        <taxon>Scandinavium</taxon>
    </lineage>
</organism>
<comment type="caution">
    <text evidence="8">The sequence shown here is derived from an EMBL/GenBank/DDBJ whole genome shotgun (WGS) entry which is preliminary data.</text>
</comment>
<dbReference type="InterPro" id="IPR001633">
    <property type="entry name" value="EAL_dom"/>
</dbReference>
<reference evidence="8 9" key="1">
    <citation type="submission" date="2019-03" db="EMBL/GenBank/DDBJ databases">
        <title>Genomic analyses of the natural microbiome of Caenorhabditis elegans.</title>
        <authorList>
            <person name="Samuel B."/>
        </authorList>
    </citation>
    <scope>NUCLEOTIDE SEQUENCE [LARGE SCALE GENOMIC DNA]</scope>
    <source>
        <strain evidence="8 9">BIGb0156</strain>
    </source>
</reference>
<dbReference type="InterPro" id="IPR033479">
    <property type="entry name" value="dCache_1"/>
</dbReference>
<evidence type="ECO:0000256" key="3">
    <source>
        <dbReference type="ARBA" id="ARBA00022692"/>
    </source>
</evidence>
<dbReference type="AlphaFoldDB" id="A0A4V6PQU2"/>
<dbReference type="PANTHER" id="PTHR33121">
    <property type="entry name" value="CYCLIC DI-GMP PHOSPHODIESTERASE PDEF"/>
    <property type="match status" value="1"/>
</dbReference>
<keyword evidence="3 6" id="KW-0812">Transmembrane</keyword>
<dbReference type="SUPFAM" id="SSF55073">
    <property type="entry name" value="Nucleotide cyclase"/>
    <property type="match status" value="1"/>
</dbReference>
<dbReference type="Pfam" id="PF02743">
    <property type="entry name" value="dCache_1"/>
    <property type="match status" value="1"/>
</dbReference>
<keyword evidence="5 6" id="KW-0472">Membrane</keyword>
<proteinExistence type="predicted"/>
<dbReference type="GO" id="GO:0071111">
    <property type="term" value="F:cyclic-guanylate-specific phosphodiesterase activity"/>
    <property type="evidence" value="ECO:0007669"/>
    <property type="project" value="InterPro"/>
</dbReference>
<evidence type="ECO:0000313" key="8">
    <source>
        <dbReference type="EMBL" id="TDN58130.1"/>
    </source>
</evidence>
<dbReference type="PANTHER" id="PTHR33121:SF71">
    <property type="entry name" value="OXYGEN SENSOR PROTEIN DOSP"/>
    <property type="match status" value="1"/>
</dbReference>
<dbReference type="InterPro" id="IPR029787">
    <property type="entry name" value="Nucleotide_cyclase"/>
</dbReference>
<dbReference type="Gene3D" id="3.30.450.20">
    <property type="entry name" value="PAS domain"/>
    <property type="match status" value="1"/>
</dbReference>
<dbReference type="PROSITE" id="PS50883">
    <property type="entry name" value="EAL"/>
    <property type="match status" value="1"/>
</dbReference>
<dbReference type="Pfam" id="PF00563">
    <property type="entry name" value="EAL"/>
    <property type="match status" value="1"/>
</dbReference>
<evidence type="ECO:0000256" key="2">
    <source>
        <dbReference type="ARBA" id="ARBA00022475"/>
    </source>
</evidence>
<accession>A0A4V6PQU2</accession>
<dbReference type="OrthoDB" id="6635966at2"/>
<dbReference type="EMBL" id="SNVX01000006">
    <property type="protein sequence ID" value="TDN58130.1"/>
    <property type="molecule type" value="Genomic_DNA"/>
</dbReference>
<dbReference type="SMART" id="SM00052">
    <property type="entry name" value="EAL"/>
    <property type="match status" value="1"/>
</dbReference>
<keyword evidence="4 6" id="KW-1133">Transmembrane helix</keyword>
<evidence type="ECO:0000256" key="6">
    <source>
        <dbReference type="SAM" id="Phobius"/>
    </source>
</evidence>